<keyword evidence="1" id="KW-1133">Transmembrane helix</keyword>
<evidence type="ECO:0000313" key="3">
    <source>
        <dbReference type="Proteomes" id="UP000293300"/>
    </source>
</evidence>
<keyword evidence="1" id="KW-0812">Transmembrane</keyword>
<organism evidence="2 3">
    <name type="scientific">Flavobacterium silvisoli</name>
    <dbReference type="NCBI Taxonomy" id="2529433"/>
    <lineage>
        <taxon>Bacteria</taxon>
        <taxon>Pseudomonadati</taxon>
        <taxon>Bacteroidota</taxon>
        <taxon>Flavobacteriia</taxon>
        <taxon>Flavobacteriales</taxon>
        <taxon>Flavobacteriaceae</taxon>
        <taxon>Flavobacterium</taxon>
    </lineage>
</organism>
<keyword evidence="1" id="KW-0472">Membrane</keyword>
<evidence type="ECO:0000313" key="2">
    <source>
        <dbReference type="EMBL" id="TBX66129.1"/>
    </source>
</evidence>
<gene>
    <name evidence="2" type="ORF">EZL74_11105</name>
</gene>
<keyword evidence="3" id="KW-1185">Reference proteome</keyword>
<feature type="transmembrane region" description="Helical" evidence="1">
    <location>
        <begin position="6"/>
        <end position="30"/>
    </location>
</feature>
<dbReference type="OrthoDB" id="9869242at2"/>
<dbReference type="RefSeq" id="WP_131476694.1">
    <property type="nucleotide sequence ID" value="NZ_SJPE01000015.1"/>
</dbReference>
<sequence length="147" mass="17319">MKLKRILLLSIISCISLYILYVFILFIFAFGHGSRKYVEVPKELKEIEKKIQLETYGGNSFFGSILKEDIEKCHYNLDLYIYIYNDSISKSKELLDNYVNTVNKRVNEKLKDKKCIDSLIIMVTSDYSKAKIDSLKSKRYRYSFPIN</sequence>
<dbReference type="Proteomes" id="UP000293300">
    <property type="component" value="Unassembled WGS sequence"/>
</dbReference>
<reference evidence="2 3" key="1">
    <citation type="submission" date="2019-02" db="EMBL/GenBank/DDBJ databases">
        <title>Flavobacterium sp. RD-2-33 isolated from forest soil.</title>
        <authorList>
            <person name="Chaudhary D.K."/>
        </authorList>
    </citation>
    <scope>NUCLEOTIDE SEQUENCE [LARGE SCALE GENOMIC DNA]</scope>
    <source>
        <strain evidence="2 3">RD-2-33</strain>
    </source>
</reference>
<accession>A0A4Q9YRI3</accession>
<evidence type="ECO:0000256" key="1">
    <source>
        <dbReference type="SAM" id="Phobius"/>
    </source>
</evidence>
<protein>
    <submittedName>
        <fullName evidence="2">Uncharacterized protein</fullName>
    </submittedName>
</protein>
<dbReference type="EMBL" id="SJPE01000015">
    <property type="protein sequence ID" value="TBX66129.1"/>
    <property type="molecule type" value="Genomic_DNA"/>
</dbReference>
<proteinExistence type="predicted"/>
<comment type="caution">
    <text evidence="2">The sequence shown here is derived from an EMBL/GenBank/DDBJ whole genome shotgun (WGS) entry which is preliminary data.</text>
</comment>
<name>A0A4Q9YRI3_9FLAO</name>
<dbReference type="AlphaFoldDB" id="A0A4Q9YRI3"/>